<dbReference type="SUPFAM" id="SSF56601">
    <property type="entry name" value="beta-lactamase/transpeptidase-like"/>
    <property type="match status" value="1"/>
</dbReference>
<evidence type="ECO:0000313" key="3">
    <source>
        <dbReference type="Proteomes" id="UP000252558"/>
    </source>
</evidence>
<dbReference type="EMBL" id="QPID01000005">
    <property type="protein sequence ID" value="RCU50068.1"/>
    <property type="molecule type" value="Genomic_DNA"/>
</dbReference>
<evidence type="ECO:0000259" key="1">
    <source>
        <dbReference type="Pfam" id="PF00144"/>
    </source>
</evidence>
<dbReference type="PANTHER" id="PTHR43283:SF7">
    <property type="entry name" value="BETA-LACTAMASE-RELATED DOMAIN-CONTAINING PROTEIN"/>
    <property type="match status" value="1"/>
</dbReference>
<dbReference type="InterPro" id="IPR001466">
    <property type="entry name" value="Beta-lactam-related"/>
</dbReference>
<accession>A0A368NHX5</accession>
<reference evidence="2 3" key="1">
    <citation type="submission" date="2018-07" db="EMBL/GenBank/DDBJ databases">
        <title>Corallincola holothuriorum sp. nov., a new facultative anaerobe isolated from sea cucumber Apostichopus japonicus.</title>
        <authorList>
            <person name="Xia H."/>
        </authorList>
    </citation>
    <scope>NUCLEOTIDE SEQUENCE [LARGE SCALE GENOMIC DNA]</scope>
    <source>
        <strain evidence="2 3">C4</strain>
    </source>
</reference>
<proteinExistence type="predicted"/>
<feature type="domain" description="Beta-lactamase-related" evidence="1">
    <location>
        <begin position="71"/>
        <end position="335"/>
    </location>
</feature>
<sequence length="538" mass="60390">MESLKAIIQPAIQRFTVLILLSSLLGCSQSPGDNHPPTSSKSPFAVSSPEAQGMQSALLADMMAKALDSSYSIHSMVVIRNGHKVLEANFWPNQAEEPHAIYSVTKSIVATLIGIALEKGYLQSLDQPVLDFFPDTQIANSDPLKDEMTIRDLLTMSSGLDCRDSSRYYWSGLKTLMESADWAEHVLSLPMKESPGQYFEYCNGVSFLLSAIVENSTGMGALAFADKHLFEPLAIDSVSWKQNHNGRYMGFSEMMMSPEDMAKIGQLYLNKGQWQGRQVLPQAWVEESTIRHLKTDFLDGYGYQWWIDDSGYYMAIGFRGQAIYVLPDQDMVVVFTGYIFDSRTFYTSLVEDYLIPSVRSDEPLTENEPAQQKLAALLEQAKEEGFSWGDKANGFAKDGVFTRKAAPAFSFQYPKESIKFELDHPQKIMRMSSPTHSDFDAAVFDLEQEVSYADAVQWYAKGLQGVGSDIRVESQEVLILDCGTEAYQAQYTWLYGGEVPLSTLVVFAKQENKAVVISVHDQQYEWIARSLKFDKTAY</sequence>
<dbReference type="Pfam" id="PF00144">
    <property type="entry name" value="Beta-lactamase"/>
    <property type="match status" value="1"/>
</dbReference>
<keyword evidence="3" id="KW-1185">Reference proteome</keyword>
<organism evidence="2 3">
    <name type="scientific">Corallincola holothuriorum</name>
    <dbReference type="NCBI Taxonomy" id="2282215"/>
    <lineage>
        <taxon>Bacteria</taxon>
        <taxon>Pseudomonadati</taxon>
        <taxon>Pseudomonadota</taxon>
        <taxon>Gammaproteobacteria</taxon>
        <taxon>Alteromonadales</taxon>
        <taxon>Psychromonadaceae</taxon>
        <taxon>Corallincola</taxon>
    </lineage>
</organism>
<dbReference type="OrthoDB" id="9814204at2"/>
<dbReference type="PROSITE" id="PS51257">
    <property type="entry name" value="PROKAR_LIPOPROTEIN"/>
    <property type="match status" value="1"/>
</dbReference>
<dbReference type="InterPro" id="IPR012338">
    <property type="entry name" value="Beta-lactam/transpept-like"/>
</dbReference>
<comment type="caution">
    <text evidence="2">The sequence shown here is derived from an EMBL/GenBank/DDBJ whole genome shotgun (WGS) entry which is preliminary data.</text>
</comment>
<dbReference type="RefSeq" id="WP_114338355.1">
    <property type="nucleotide sequence ID" value="NZ_QPID01000005.1"/>
</dbReference>
<gene>
    <name evidence="2" type="ORF">DU002_10665</name>
</gene>
<evidence type="ECO:0000313" key="2">
    <source>
        <dbReference type="EMBL" id="RCU50068.1"/>
    </source>
</evidence>
<dbReference type="InterPro" id="IPR050789">
    <property type="entry name" value="Diverse_Enzym_Activities"/>
</dbReference>
<keyword evidence="2" id="KW-0378">Hydrolase</keyword>
<dbReference type="Gene3D" id="3.40.710.10">
    <property type="entry name" value="DD-peptidase/beta-lactamase superfamily"/>
    <property type="match status" value="1"/>
</dbReference>
<dbReference type="AlphaFoldDB" id="A0A368NHX5"/>
<name>A0A368NHX5_9GAMM</name>
<dbReference type="GO" id="GO:0016787">
    <property type="term" value="F:hydrolase activity"/>
    <property type="evidence" value="ECO:0007669"/>
    <property type="project" value="UniProtKB-KW"/>
</dbReference>
<dbReference type="PANTHER" id="PTHR43283">
    <property type="entry name" value="BETA-LACTAMASE-RELATED"/>
    <property type="match status" value="1"/>
</dbReference>
<protein>
    <submittedName>
        <fullName evidence="2">Class C beta-lactamase-related serine hydrolase</fullName>
    </submittedName>
</protein>
<dbReference type="Proteomes" id="UP000252558">
    <property type="component" value="Unassembled WGS sequence"/>
</dbReference>